<proteinExistence type="predicted"/>
<accession>U6F5P4</accession>
<name>U6F5P4_LACHE</name>
<evidence type="ECO:0000313" key="1">
    <source>
        <dbReference type="EMBL" id="CDI59518.1"/>
    </source>
</evidence>
<dbReference type="Proteomes" id="UP000017247">
    <property type="component" value="Unassembled WGS sequence"/>
</dbReference>
<protein>
    <submittedName>
        <fullName evidence="1">Uncharacterized protein</fullName>
    </submittedName>
</protein>
<organism evidence="1 2">
    <name type="scientific">Lactobacillus helveticus CIRM-BIA 104</name>
    <dbReference type="NCBI Taxonomy" id="1226333"/>
    <lineage>
        <taxon>Bacteria</taxon>
        <taxon>Bacillati</taxon>
        <taxon>Bacillota</taxon>
        <taxon>Bacilli</taxon>
        <taxon>Lactobacillales</taxon>
        <taxon>Lactobacillaceae</taxon>
        <taxon>Lactobacillus</taxon>
    </lineage>
</organism>
<dbReference type="HOGENOM" id="CLU_3434983_0_0_9"/>
<evidence type="ECO:0000313" key="2">
    <source>
        <dbReference type="Proteomes" id="UP000017247"/>
    </source>
</evidence>
<reference evidence="1" key="1">
    <citation type="submission" date="2013-09" db="EMBL/GenBank/DDBJ databases">
        <title>Draft Genome Sequence of five Lactobacillus helveticus strains CIRM-BIA 101T, 103, 104, 951 and 953 isolated from milk product.</title>
        <authorList>
            <person name="Valence F."/>
            <person name="Chuat V."/>
            <person name="Ma L."/>
            <person name="Creno S."/>
            <person name="Falentin H."/>
            <person name="Lortal S."/>
            <person name="Bizet C."/>
            <person name="Clermont D."/>
            <person name="Loux V."/>
            <person name="Bouchier C."/>
            <person name="Cousin S."/>
        </authorList>
    </citation>
    <scope>NUCLEOTIDE SEQUENCE [LARGE SCALE GENOMIC DNA]</scope>
    <source>
        <strain evidence="1">CIRM-BIA 104</strain>
    </source>
</reference>
<gene>
    <name evidence="1" type="ORF">LHCIRMBIA104_00016</name>
</gene>
<sequence length="14" mass="1730">MKFKSQLFWALFLA</sequence>
<comment type="caution">
    <text evidence="1">The sequence shown here is derived from an EMBL/GenBank/DDBJ whole genome shotgun (WGS) entry which is preliminary data.</text>
</comment>
<dbReference type="EMBL" id="CBUL010000007">
    <property type="protein sequence ID" value="CDI59518.1"/>
    <property type="molecule type" value="Genomic_DNA"/>
</dbReference>